<sequence length="72" mass="8261">MFEAGFLPEGAITCDVCLLGRLVTVDFLSKVDDFLLPEEEEFPIRRVNQDRGDAEEDKAELRTVPHPLKDWK</sequence>
<keyword evidence="2" id="KW-1185">Reference proteome</keyword>
<accession>A0ACA9U0P9</accession>
<comment type="caution">
    <text evidence="1">The sequence shown here is derived from an EMBL/GenBank/DDBJ whole genome shotgun (WGS) entry which is preliminary data.</text>
</comment>
<proteinExistence type="predicted"/>
<dbReference type="Proteomes" id="UP000836387">
    <property type="component" value="Unassembled WGS sequence"/>
</dbReference>
<protein>
    <submittedName>
        <fullName evidence="1">Uncharacterized protein</fullName>
    </submittedName>
</protein>
<organism evidence="1 2">
    <name type="scientific">Clonostachys rosea f. rosea IK726</name>
    <dbReference type="NCBI Taxonomy" id="1349383"/>
    <lineage>
        <taxon>Eukaryota</taxon>
        <taxon>Fungi</taxon>
        <taxon>Dikarya</taxon>
        <taxon>Ascomycota</taxon>
        <taxon>Pezizomycotina</taxon>
        <taxon>Sordariomycetes</taxon>
        <taxon>Hypocreomycetidae</taxon>
        <taxon>Hypocreales</taxon>
        <taxon>Bionectriaceae</taxon>
        <taxon>Clonostachys</taxon>
    </lineage>
</organism>
<evidence type="ECO:0000313" key="2">
    <source>
        <dbReference type="Proteomes" id="UP000836387"/>
    </source>
</evidence>
<gene>
    <name evidence="1" type="ORF">CRV2_00005662</name>
</gene>
<reference evidence="1" key="1">
    <citation type="submission" date="2020-04" db="EMBL/GenBank/DDBJ databases">
        <authorList>
            <person name="Broberg M."/>
        </authorList>
    </citation>
    <scope>NUCLEOTIDE SEQUENCE</scope>
</reference>
<evidence type="ECO:0000313" key="1">
    <source>
        <dbReference type="EMBL" id="CAG9946776.1"/>
    </source>
</evidence>
<reference evidence="1" key="2">
    <citation type="submission" date="2021-10" db="EMBL/GenBank/DDBJ databases">
        <authorList>
            <person name="Piombo E."/>
        </authorList>
    </citation>
    <scope>NUCLEOTIDE SEQUENCE</scope>
</reference>
<name>A0ACA9U0P9_BIOOC</name>
<dbReference type="EMBL" id="CADEHS020000010">
    <property type="protein sequence ID" value="CAG9946776.1"/>
    <property type="molecule type" value="Genomic_DNA"/>
</dbReference>